<sequence length="342" mass="37477">MNVGLMMEFSKPSEKETPNREIGFRALKATLSINGEAVSEEKLGSITDDSQQQLAAALLKVSGFTWNKGHPLEVLGDRLKDRKLLFPRLQLGESFSAQMAESFKGINAAGKAIDALTARIRPEAWGTISRIAELSKDITDRTSSIQFEQPALSKIDWSKTPEARSARAAETTAEAMKEMLVAQGAMLKHIGELADSVIRIALPQWLAQVRASEVEAKQSADRANRSLWWAVAAVVVSVFSTIGTAVYDTYQSADADIHLNTRADAFEQLLHQQIQQNSELLEVLQQERHEQFDQLSAIRAQAINSAEIQEGINAKLSELSTKLSSTKPAQPKGAESAPPKNN</sequence>
<organism evidence="2 3">
    <name type="scientific">Aquipseudomonas alcaligenes</name>
    <name type="common">Pseudomonas alcaligenes</name>
    <dbReference type="NCBI Taxonomy" id="43263"/>
    <lineage>
        <taxon>Bacteria</taxon>
        <taxon>Pseudomonadati</taxon>
        <taxon>Pseudomonadota</taxon>
        <taxon>Gammaproteobacteria</taxon>
        <taxon>Pseudomonadales</taxon>
        <taxon>Pseudomonadaceae</taxon>
        <taxon>Aquipseudomonas</taxon>
    </lineage>
</organism>
<evidence type="ECO:0000313" key="3">
    <source>
        <dbReference type="Proteomes" id="UP000185841"/>
    </source>
</evidence>
<dbReference type="Proteomes" id="UP000185841">
    <property type="component" value="Unassembled WGS sequence"/>
</dbReference>
<proteinExistence type="predicted"/>
<feature type="region of interest" description="Disordered" evidence="1">
    <location>
        <begin position="319"/>
        <end position="342"/>
    </location>
</feature>
<reference evidence="2 3" key="1">
    <citation type="submission" date="2017-01" db="EMBL/GenBank/DDBJ databases">
        <authorList>
            <person name="Mah S.A."/>
            <person name="Swanson W.J."/>
            <person name="Moy G.W."/>
            <person name="Vacquier V.D."/>
        </authorList>
    </citation>
    <scope>NUCLEOTIDE SEQUENCE [LARGE SCALE GENOMIC DNA]</scope>
    <source>
        <strain evidence="2 3">RU36E</strain>
    </source>
</reference>
<evidence type="ECO:0000313" key="2">
    <source>
        <dbReference type="EMBL" id="SIQ30390.1"/>
    </source>
</evidence>
<dbReference type="AlphaFoldDB" id="A0A1N6RNC5"/>
<gene>
    <name evidence="2" type="ORF">SAMN05878282_10390</name>
</gene>
<evidence type="ECO:0000256" key="1">
    <source>
        <dbReference type="SAM" id="MobiDB-lite"/>
    </source>
</evidence>
<protein>
    <submittedName>
        <fullName evidence="2">Uncharacterized protein</fullName>
    </submittedName>
</protein>
<accession>A0A1N6RNC5</accession>
<name>A0A1N6RNC5_AQUAC</name>
<dbReference type="EMBL" id="FTMP01000003">
    <property type="protein sequence ID" value="SIQ30390.1"/>
    <property type="molecule type" value="Genomic_DNA"/>
</dbReference>